<reference evidence="1 2" key="1">
    <citation type="submission" date="2015-09" db="EMBL/GenBank/DDBJ databases">
        <title>Identification and resolution of microdiversity through metagenomic sequencing of parallel consortia.</title>
        <authorList>
            <person name="Nelson W.C."/>
            <person name="Romine M.F."/>
            <person name="Lindemann S.R."/>
        </authorList>
    </citation>
    <scope>NUCLEOTIDE SEQUENCE [LARGE SCALE GENOMIC DNA]</scope>
    <source>
        <strain evidence="1">HL-55</strain>
    </source>
</reference>
<dbReference type="PATRIC" id="fig|1305731.5.peg.1865"/>
<organism evidence="1 2">
    <name type="scientific">Marinobacter excellens HL-55</name>
    <dbReference type="NCBI Taxonomy" id="1305731"/>
    <lineage>
        <taxon>Bacteria</taxon>
        <taxon>Pseudomonadati</taxon>
        <taxon>Pseudomonadota</taxon>
        <taxon>Gammaproteobacteria</taxon>
        <taxon>Pseudomonadales</taxon>
        <taxon>Marinobacteraceae</taxon>
        <taxon>Marinobacter</taxon>
    </lineage>
</organism>
<comment type="caution">
    <text evidence="1">The sequence shown here is derived from an EMBL/GenBank/DDBJ whole genome shotgun (WGS) entry which is preliminary data.</text>
</comment>
<name>A0A0P7Z5Q7_9GAMM</name>
<dbReference type="AlphaFoldDB" id="A0A0P7Z5Q7"/>
<dbReference type="EMBL" id="LJZQ01000031">
    <property type="protein sequence ID" value="KPQ27293.1"/>
    <property type="molecule type" value="Genomic_DNA"/>
</dbReference>
<sequence length="113" mass="12825">MLEAAVDQAEYVSDLLELQSMKRKIEDCVASRGDLKPAAKWVLYQAFIQGSISRADALGLTAEHEERTARRLLKKLRDEGLLIDVDPRDSRSPLLWAVPERAETKYFPKLSPQ</sequence>
<evidence type="ECO:0000313" key="1">
    <source>
        <dbReference type="EMBL" id="KPQ27293.1"/>
    </source>
</evidence>
<evidence type="ECO:0000313" key="2">
    <source>
        <dbReference type="Proteomes" id="UP000050416"/>
    </source>
</evidence>
<proteinExistence type="predicted"/>
<protein>
    <submittedName>
        <fullName evidence="1">Crp family regulatory protein</fullName>
    </submittedName>
</protein>
<dbReference type="Proteomes" id="UP000050416">
    <property type="component" value="Unassembled WGS sequence"/>
</dbReference>
<accession>A0A0P7Z5Q7</accession>
<gene>
    <name evidence="1" type="ORF">HLUCCX14_15420</name>
</gene>